<name>A0A6P8CI39_PUNGR</name>
<proteinExistence type="predicted"/>
<evidence type="ECO:0000313" key="2">
    <source>
        <dbReference type="Proteomes" id="UP000515151"/>
    </source>
</evidence>
<dbReference type="OrthoDB" id="1903945at2759"/>
<keyword evidence="1" id="KW-0732">Signal</keyword>
<reference evidence="2" key="1">
    <citation type="journal article" date="2020" name="Plant Biotechnol. J.">
        <title>The pomegranate (Punica granatum L.) draft genome dissects genetic divergence between soft- and hard-seeded cultivars.</title>
        <authorList>
            <person name="Luo X."/>
            <person name="Li H."/>
            <person name="Wu Z."/>
            <person name="Yao W."/>
            <person name="Zhao P."/>
            <person name="Cao D."/>
            <person name="Yu H."/>
            <person name="Li K."/>
            <person name="Poudel K."/>
            <person name="Zhao D."/>
            <person name="Zhang F."/>
            <person name="Xia X."/>
            <person name="Chen L."/>
            <person name="Wang Q."/>
            <person name="Jing D."/>
            <person name="Cao S."/>
        </authorList>
    </citation>
    <scope>NUCLEOTIDE SEQUENCE [LARGE SCALE GENOMIC DNA]</scope>
    <source>
        <strain evidence="2">cv. Tunisia</strain>
    </source>
</reference>
<gene>
    <name evidence="3" type="primary">LOC116197695</name>
</gene>
<dbReference type="Proteomes" id="UP000515151">
    <property type="component" value="Chromosome 2"/>
</dbReference>
<accession>A0A6P8CI39</accession>
<dbReference type="RefSeq" id="XP_031383762.1">
    <property type="nucleotide sequence ID" value="XM_031527902.1"/>
</dbReference>
<feature type="signal peptide" evidence="1">
    <location>
        <begin position="1"/>
        <end position="23"/>
    </location>
</feature>
<evidence type="ECO:0000256" key="1">
    <source>
        <dbReference type="SAM" id="SignalP"/>
    </source>
</evidence>
<feature type="chain" id="PRO_5028174841" evidence="1">
    <location>
        <begin position="24"/>
        <end position="126"/>
    </location>
</feature>
<evidence type="ECO:0000313" key="3">
    <source>
        <dbReference type="RefSeq" id="XP_031383762.1"/>
    </source>
</evidence>
<dbReference type="AlphaFoldDB" id="A0A6P8CI39"/>
<dbReference type="GeneID" id="116197695"/>
<sequence length="126" mass="13815">MKHLSLSLVGLLLLCLALPCAQGIRLGKGSTLLLHHHIHVEVAPIVKGNNGGEASLCRDKACLVSTMKKKASGPSRKSSKDWIPSIQEDYYGPRRHRPSITSTSYISFEHQLTVFSCSTLLSTFEI</sequence>
<reference evidence="3" key="2">
    <citation type="submission" date="2025-08" db="UniProtKB">
        <authorList>
            <consortium name="RefSeq"/>
        </authorList>
    </citation>
    <scope>IDENTIFICATION</scope>
    <source>
        <tissue evidence="3">Leaf</tissue>
    </source>
</reference>
<keyword evidence="2" id="KW-1185">Reference proteome</keyword>
<protein>
    <submittedName>
        <fullName evidence="3">Uncharacterized protein LOC116197695</fullName>
    </submittedName>
</protein>
<organism evidence="2 3">
    <name type="scientific">Punica granatum</name>
    <name type="common">Pomegranate</name>
    <dbReference type="NCBI Taxonomy" id="22663"/>
    <lineage>
        <taxon>Eukaryota</taxon>
        <taxon>Viridiplantae</taxon>
        <taxon>Streptophyta</taxon>
        <taxon>Embryophyta</taxon>
        <taxon>Tracheophyta</taxon>
        <taxon>Spermatophyta</taxon>
        <taxon>Magnoliopsida</taxon>
        <taxon>eudicotyledons</taxon>
        <taxon>Gunneridae</taxon>
        <taxon>Pentapetalae</taxon>
        <taxon>rosids</taxon>
        <taxon>malvids</taxon>
        <taxon>Myrtales</taxon>
        <taxon>Lythraceae</taxon>
        <taxon>Punica</taxon>
    </lineage>
</organism>